<dbReference type="RefSeq" id="WP_089279278.1">
    <property type="nucleotide sequence ID" value="NZ_FZON01000042.1"/>
</dbReference>
<name>A0A239IEY8_9RHOB</name>
<gene>
    <name evidence="1" type="ORF">SAMN04488078_104219</name>
</gene>
<evidence type="ECO:0000313" key="2">
    <source>
        <dbReference type="Proteomes" id="UP000198440"/>
    </source>
</evidence>
<accession>A0A239IEY8</accession>
<organism evidence="1 2">
    <name type="scientific">Antarctobacter heliothermus</name>
    <dbReference type="NCBI Taxonomy" id="74033"/>
    <lineage>
        <taxon>Bacteria</taxon>
        <taxon>Pseudomonadati</taxon>
        <taxon>Pseudomonadota</taxon>
        <taxon>Alphaproteobacteria</taxon>
        <taxon>Rhodobacterales</taxon>
        <taxon>Roseobacteraceae</taxon>
        <taxon>Antarctobacter</taxon>
    </lineage>
</organism>
<evidence type="ECO:0000313" key="1">
    <source>
        <dbReference type="EMBL" id="SNS92115.1"/>
    </source>
</evidence>
<protein>
    <submittedName>
        <fullName evidence="1">Uncharacterized protein</fullName>
    </submittedName>
</protein>
<proteinExistence type="predicted"/>
<reference evidence="1 2" key="1">
    <citation type="submission" date="2017-06" db="EMBL/GenBank/DDBJ databases">
        <authorList>
            <person name="Kim H.J."/>
            <person name="Triplett B.A."/>
        </authorList>
    </citation>
    <scope>NUCLEOTIDE SEQUENCE [LARGE SCALE GENOMIC DNA]</scope>
    <source>
        <strain evidence="1 2">DSM 11445</strain>
    </source>
</reference>
<dbReference type="EMBL" id="FZON01000042">
    <property type="protein sequence ID" value="SNS92115.1"/>
    <property type="molecule type" value="Genomic_DNA"/>
</dbReference>
<dbReference type="OrthoDB" id="7859692at2"/>
<sequence>MPLTVLIALVVLGIAGVALLIHTTGLSQPCRFTTEAEARAAWTREFPLTDVTGVTLCRSGRAALIATPNGPGVVWPMGADSTARKLTNARVTPRDGGLTLHLSDYAAPTVRLYLDPDETALWAERIGTT</sequence>
<dbReference type="Proteomes" id="UP000198440">
    <property type="component" value="Unassembled WGS sequence"/>
</dbReference>
<dbReference type="AlphaFoldDB" id="A0A239IEY8"/>